<name>K5ZXL3_9BACT</name>
<dbReference type="PROSITE" id="PS51257">
    <property type="entry name" value="PROKAR_LIPOPROTEIN"/>
    <property type="match status" value="1"/>
</dbReference>
<comment type="caution">
    <text evidence="2">The sequence shown here is derived from an EMBL/GenBank/DDBJ whole genome shotgun (WGS) entry which is preliminary data.</text>
</comment>
<keyword evidence="1" id="KW-0472">Membrane</keyword>
<accession>K5ZXL3</accession>
<feature type="transmembrane region" description="Helical" evidence="1">
    <location>
        <begin position="36"/>
        <end position="61"/>
    </location>
</feature>
<keyword evidence="1" id="KW-1133">Transmembrane helix</keyword>
<protein>
    <submittedName>
        <fullName evidence="2">Uncharacterized protein</fullName>
    </submittedName>
</protein>
<evidence type="ECO:0000313" key="2">
    <source>
        <dbReference type="EMBL" id="EKN16055.1"/>
    </source>
</evidence>
<evidence type="ECO:0000256" key="1">
    <source>
        <dbReference type="SAM" id="Phobius"/>
    </source>
</evidence>
<dbReference type="Proteomes" id="UP000006271">
    <property type="component" value="Unassembled WGS sequence"/>
</dbReference>
<evidence type="ECO:0000313" key="3">
    <source>
        <dbReference type="Proteomes" id="UP000006271"/>
    </source>
</evidence>
<dbReference type="EMBL" id="AGZQ01000002">
    <property type="protein sequence ID" value="EKN16055.1"/>
    <property type="molecule type" value="Genomic_DNA"/>
</dbReference>
<keyword evidence="1" id="KW-0812">Transmembrane</keyword>
<reference evidence="2 3" key="1">
    <citation type="submission" date="2012-02" db="EMBL/GenBank/DDBJ databases">
        <title>The Genome Sequence of Parabacteroides merdae CL03T12C32.</title>
        <authorList>
            <consortium name="The Broad Institute Genome Sequencing Platform"/>
            <person name="Earl A."/>
            <person name="Ward D."/>
            <person name="Feldgarden M."/>
            <person name="Gevers D."/>
            <person name="Zitomersky N.L."/>
            <person name="Coyne M.J."/>
            <person name="Comstock L.E."/>
            <person name="Young S.K."/>
            <person name="Zeng Q."/>
            <person name="Gargeya S."/>
            <person name="Fitzgerald M."/>
            <person name="Haas B."/>
            <person name="Abouelleil A."/>
            <person name="Alvarado L."/>
            <person name="Arachchi H.M."/>
            <person name="Berlin A."/>
            <person name="Chapman S.B."/>
            <person name="Gearin G."/>
            <person name="Goldberg J."/>
            <person name="Griggs A."/>
            <person name="Gujja S."/>
            <person name="Hansen M."/>
            <person name="Heiman D."/>
            <person name="Howarth C."/>
            <person name="Larimer J."/>
            <person name="Lui A."/>
            <person name="MacDonald P.J.P."/>
            <person name="McCowen C."/>
            <person name="Montmayeur A."/>
            <person name="Murphy C."/>
            <person name="Neiman D."/>
            <person name="Pearson M."/>
            <person name="Priest M."/>
            <person name="Roberts A."/>
            <person name="Saif S."/>
            <person name="Shea T."/>
            <person name="Sisk P."/>
            <person name="Stolte C."/>
            <person name="Sykes S."/>
            <person name="Wortman J."/>
            <person name="Nusbaum C."/>
            <person name="Birren B."/>
        </authorList>
    </citation>
    <scope>NUCLEOTIDE SEQUENCE [LARGE SCALE GENOMIC DNA]</scope>
    <source>
        <strain evidence="2 3">CL03T12C32</strain>
    </source>
</reference>
<organism evidence="2 3">
    <name type="scientific">Parabacteroides merdae CL03T12C32</name>
    <dbReference type="NCBI Taxonomy" id="999420"/>
    <lineage>
        <taxon>Bacteria</taxon>
        <taxon>Pseudomonadati</taxon>
        <taxon>Bacteroidota</taxon>
        <taxon>Bacteroidia</taxon>
        <taxon>Bacteroidales</taxon>
        <taxon>Tannerellaceae</taxon>
        <taxon>Parabacteroides</taxon>
    </lineage>
</organism>
<sequence length="195" mass="21945">MTNKISLAISGLSLIISLISVSCVLLRCEPMTVDWMGVLVGVLSLLVASLAVFFAVSYLTVEKRIRSAFELKMKESFEDFETKTVKGIISEQHKIIDMLRDYFLAKKDLSSYVTSLIYSLDMAVRVNQQDTIDLVIGCLIDVYSEVNVAKTLNIKQHNIDKLFLLLDDLSGRNTHILLSKLEFVYDRPCGDTPKT</sequence>
<proteinExistence type="predicted"/>
<dbReference type="HOGENOM" id="CLU_1395174_0_0_10"/>
<dbReference type="RefSeq" id="WP_005643158.1">
    <property type="nucleotide sequence ID" value="NZ_JH976452.1"/>
</dbReference>
<gene>
    <name evidence="2" type="ORF">HMPREF1060_00693</name>
</gene>
<dbReference type="AlphaFoldDB" id="K5ZXL3"/>